<protein>
    <submittedName>
        <fullName evidence="6">Putative HTH-type transcriptional regulator</fullName>
    </submittedName>
</protein>
<dbReference type="Gene3D" id="1.10.10.10">
    <property type="entry name" value="Winged helix-like DNA-binding domain superfamily/Winged helix DNA-binding domain"/>
    <property type="match status" value="1"/>
</dbReference>
<dbReference type="PANTHER" id="PTHR33204:SF18">
    <property type="entry name" value="TRANSCRIPTIONAL REGULATORY PROTEIN"/>
    <property type="match status" value="1"/>
</dbReference>
<keyword evidence="7" id="KW-1185">Reference proteome</keyword>
<dbReference type="EMBL" id="CP015220">
    <property type="protein sequence ID" value="AMY23806.1"/>
    <property type="molecule type" value="Genomic_DNA"/>
</dbReference>
<dbReference type="InterPro" id="IPR036388">
    <property type="entry name" value="WH-like_DNA-bd_sf"/>
</dbReference>
<dbReference type="PANTHER" id="PTHR33204">
    <property type="entry name" value="TRANSCRIPTIONAL REGULATOR, MARR FAMILY"/>
    <property type="match status" value="1"/>
</dbReference>
<dbReference type="Pfam" id="PF01638">
    <property type="entry name" value="HxlR"/>
    <property type="match status" value="1"/>
</dbReference>
<evidence type="ECO:0000256" key="4">
    <source>
        <dbReference type="SAM" id="MobiDB-lite"/>
    </source>
</evidence>
<keyword evidence="2" id="KW-0238">DNA-binding</keyword>
<evidence type="ECO:0000259" key="5">
    <source>
        <dbReference type="PROSITE" id="PS51118"/>
    </source>
</evidence>
<feature type="domain" description="HTH hxlR-type" evidence="5">
    <location>
        <begin position="12"/>
        <end position="109"/>
    </location>
</feature>
<keyword evidence="3" id="KW-0804">Transcription</keyword>
<evidence type="ECO:0000256" key="1">
    <source>
        <dbReference type="ARBA" id="ARBA00023015"/>
    </source>
</evidence>
<keyword evidence="1" id="KW-0805">Transcription regulation</keyword>
<name>A0A143QLZ1_RHOFA</name>
<sequence length="174" mass="19224">MALGTDYARQDCPLARALELVGERWTMLIVRDSFFGVRRFGDFQVHLDISKAVLAQRLGTLVDAGLLDRQARAHGGGHDDYVPTHALEGLWPAVYALSYWGEEQNPKPTGTRRRFLHATCGTDLGPLGLCPECGVAPGPRDIDTDIGPGYDPDNRSDAVSTQLRTRRRLLTPLR</sequence>
<gene>
    <name evidence="6" type="ORF">A3Q41_02507</name>
</gene>
<dbReference type="PATRIC" id="fig|1653479.3.peg.2539"/>
<dbReference type="PROSITE" id="PS51118">
    <property type="entry name" value="HTH_HXLR"/>
    <property type="match status" value="1"/>
</dbReference>
<dbReference type="RefSeq" id="WP_032400093.1">
    <property type="nucleotide sequence ID" value="NZ_CP015220.1"/>
</dbReference>
<dbReference type="InterPro" id="IPR002577">
    <property type="entry name" value="HTH_HxlR"/>
</dbReference>
<feature type="region of interest" description="Disordered" evidence="4">
    <location>
        <begin position="141"/>
        <end position="162"/>
    </location>
</feature>
<dbReference type="AlphaFoldDB" id="A0A143QLZ1"/>
<evidence type="ECO:0000256" key="2">
    <source>
        <dbReference type="ARBA" id="ARBA00023125"/>
    </source>
</evidence>
<organism evidence="6 7">
    <name type="scientific">Rhodococcoides fascians</name>
    <name type="common">Rhodococcus fascians</name>
    <dbReference type="NCBI Taxonomy" id="1828"/>
    <lineage>
        <taxon>Bacteria</taxon>
        <taxon>Bacillati</taxon>
        <taxon>Actinomycetota</taxon>
        <taxon>Actinomycetes</taxon>
        <taxon>Mycobacteriales</taxon>
        <taxon>Nocardiaceae</taxon>
        <taxon>Rhodococcoides</taxon>
    </lineage>
</organism>
<dbReference type="Proteomes" id="UP000076038">
    <property type="component" value="Chromosome"/>
</dbReference>
<dbReference type="InterPro" id="IPR036390">
    <property type="entry name" value="WH_DNA-bd_sf"/>
</dbReference>
<accession>A0A143QLZ1</accession>
<proteinExistence type="predicted"/>
<dbReference type="KEGG" id="rhs:A3Q41_02507"/>
<dbReference type="OrthoDB" id="5183359at2"/>
<reference evidence="7" key="2">
    <citation type="submission" date="2016-04" db="EMBL/GenBank/DDBJ databases">
        <title>Complete Genome and Plasmid Sequences for Rhodococcus fascians D188 and Draft Sequences for Rhodococcus spp. Isolates PBTS 1 and PBTS 2.</title>
        <authorList>
            <person name="Stamer R."/>
            <person name="Vereecke D."/>
            <person name="Zhang Y."/>
            <person name="Schilkey F."/>
            <person name="Devitt N."/>
            <person name="Randall J."/>
        </authorList>
    </citation>
    <scope>NUCLEOTIDE SEQUENCE [LARGE SCALE GENOMIC DNA]</scope>
    <source>
        <strain evidence="7">PBTS2</strain>
    </source>
</reference>
<reference evidence="6 7" key="1">
    <citation type="journal article" date="2016" name="Genome Announc.">
        <title>Complete Genome and Plasmid Sequences for Rhodococcus fascians D188 and Draft Sequences for Rhodococcus Isolates PBTS 1 and PBTS 2.</title>
        <authorList>
            <person name="Stamler R.A."/>
            <person name="Vereecke D."/>
            <person name="Zhang Y."/>
            <person name="Schilkey F."/>
            <person name="Devitt N."/>
            <person name="Randall J.J."/>
        </authorList>
    </citation>
    <scope>NUCLEOTIDE SEQUENCE [LARGE SCALE GENOMIC DNA]</scope>
    <source>
        <strain evidence="6 7">PBTS2</strain>
    </source>
</reference>
<dbReference type="SUPFAM" id="SSF46785">
    <property type="entry name" value="Winged helix' DNA-binding domain"/>
    <property type="match status" value="1"/>
</dbReference>
<evidence type="ECO:0000313" key="6">
    <source>
        <dbReference type="EMBL" id="AMY23806.1"/>
    </source>
</evidence>
<evidence type="ECO:0000313" key="7">
    <source>
        <dbReference type="Proteomes" id="UP000076038"/>
    </source>
</evidence>
<evidence type="ECO:0000256" key="3">
    <source>
        <dbReference type="ARBA" id="ARBA00023163"/>
    </source>
</evidence>
<dbReference type="GO" id="GO:0003677">
    <property type="term" value="F:DNA binding"/>
    <property type="evidence" value="ECO:0007669"/>
    <property type="project" value="UniProtKB-KW"/>
</dbReference>